<reference evidence="13 14" key="1">
    <citation type="submission" date="2018-10" db="EMBL/GenBank/DDBJ databases">
        <title>Draft genome sequence of the microsporidian Tubulinosema ratisbonensis.</title>
        <authorList>
            <person name="Polonais V."/>
            <person name="Peyretaillade E."/>
            <person name="Niehus S."/>
            <person name="Wawrzyniak I."/>
            <person name="Franchet A."/>
            <person name="Gaspin C."/>
            <person name="Reichstadt M."/>
            <person name="Belser C."/>
            <person name="Labadie K."/>
            <person name="Delbac F."/>
            <person name="Ferrandon D."/>
        </authorList>
    </citation>
    <scope>NUCLEOTIDE SEQUENCE [LARGE SCALE GENOMIC DNA]</scope>
    <source>
        <strain evidence="13 14">Franzen</strain>
    </source>
</reference>
<evidence type="ECO:0000256" key="11">
    <source>
        <dbReference type="SAM" id="MobiDB-lite"/>
    </source>
</evidence>
<evidence type="ECO:0000256" key="7">
    <source>
        <dbReference type="ARBA" id="ARBA00022806"/>
    </source>
</evidence>
<dbReference type="GO" id="GO:0000727">
    <property type="term" value="P:double-strand break repair via break-induced replication"/>
    <property type="evidence" value="ECO:0007669"/>
    <property type="project" value="TreeGrafter"/>
</dbReference>
<dbReference type="Gene3D" id="2.40.50.140">
    <property type="entry name" value="Nucleic acid-binding proteins"/>
    <property type="match status" value="1"/>
</dbReference>
<keyword evidence="8" id="KW-0067">ATP-binding</keyword>
<evidence type="ECO:0000259" key="12">
    <source>
        <dbReference type="PROSITE" id="PS50051"/>
    </source>
</evidence>
<keyword evidence="5" id="KW-0547">Nucleotide-binding</keyword>
<accession>A0A437AN27</accession>
<dbReference type="GO" id="GO:0042555">
    <property type="term" value="C:MCM complex"/>
    <property type="evidence" value="ECO:0007669"/>
    <property type="project" value="InterPro"/>
</dbReference>
<evidence type="ECO:0000256" key="10">
    <source>
        <dbReference type="ARBA" id="ARBA00023306"/>
    </source>
</evidence>
<dbReference type="InterPro" id="IPR001208">
    <property type="entry name" value="MCM_dom"/>
</dbReference>
<dbReference type="EMBL" id="RCSS01000181">
    <property type="protein sequence ID" value="RVD92592.1"/>
    <property type="molecule type" value="Genomic_DNA"/>
</dbReference>
<dbReference type="Proteomes" id="UP000282876">
    <property type="component" value="Unassembled WGS sequence"/>
</dbReference>
<dbReference type="InterPro" id="IPR012340">
    <property type="entry name" value="NA-bd_OB-fold"/>
</dbReference>
<dbReference type="Pfam" id="PF14551">
    <property type="entry name" value="MCM_N"/>
    <property type="match status" value="1"/>
</dbReference>
<evidence type="ECO:0000256" key="9">
    <source>
        <dbReference type="ARBA" id="ARBA00023125"/>
    </source>
</evidence>
<dbReference type="GO" id="GO:0005524">
    <property type="term" value="F:ATP binding"/>
    <property type="evidence" value="ECO:0007669"/>
    <property type="project" value="UniProtKB-KW"/>
</dbReference>
<dbReference type="PRINTS" id="PR01658">
    <property type="entry name" value="MCMPROTEIN2"/>
</dbReference>
<dbReference type="InterPro" id="IPR008045">
    <property type="entry name" value="MCM2"/>
</dbReference>
<keyword evidence="10" id="KW-0131">Cell cycle</keyword>
<keyword evidence="6" id="KW-0378">Hydrolase</keyword>
<dbReference type="Pfam" id="PF00493">
    <property type="entry name" value="MCM"/>
    <property type="match status" value="1"/>
</dbReference>
<dbReference type="InterPro" id="IPR041562">
    <property type="entry name" value="MCM_lid"/>
</dbReference>
<dbReference type="GO" id="GO:0005656">
    <property type="term" value="C:nuclear pre-replicative complex"/>
    <property type="evidence" value="ECO:0007669"/>
    <property type="project" value="UniProtKB-ARBA"/>
</dbReference>
<protein>
    <recommendedName>
        <fullName evidence="3">DNA replication licensing factor MCM2</fullName>
        <ecNumber evidence="2">3.6.4.12</ecNumber>
    </recommendedName>
</protein>
<dbReference type="SUPFAM" id="SSF52540">
    <property type="entry name" value="P-loop containing nucleoside triphosphate hydrolases"/>
    <property type="match status" value="1"/>
</dbReference>
<dbReference type="GO" id="GO:0043596">
    <property type="term" value="C:nuclear replication fork"/>
    <property type="evidence" value="ECO:0007669"/>
    <property type="project" value="UniProtKB-ARBA"/>
</dbReference>
<evidence type="ECO:0000256" key="1">
    <source>
        <dbReference type="ARBA" id="ARBA00008010"/>
    </source>
</evidence>
<dbReference type="Pfam" id="PF12619">
    <property type="entry name" value="MCM2_N"/>
    <property type="match status" value="1"/>
</dbReference>
<dbReference type="GO" id="GO:0006279">
    <property type="term" value="P:premeiotic DNA replication"/>
    <property type="evidence" value="ECO:0007669"/>
    <property type="project" value="UniProtKB-ARBA"/>
</dbReference>
<dbReference type="Gene3D" id="3.30.1640.10">
    <property type="entry name" value="mini-chromosome maintenance (MCM) complex, chain A, domain 1"/>
    <property type="match status" value="1"/>
</dbReference>
<dbReference type="InterPro" id="IPR033762">
    <property type="entry name" value="MCM_OB"/>
</dbReference>
<dbReference type="Pfam" id="PF17855">
    <property type="entry name" value="MCM_lid"/>
    <property type="match status" value="1"/>
</dbReference>
<dbReference type="PRINTS" id="PR01657">
    <property type="entry name" value="MCMFAMILY"/>
</dbReference>
<keyword evidence="4" id="KW-0235">DNA replication</keyword>
<dbReference type="GO" id="GO:0043138">
    <property type="term" value="F:3'-5' DNA helicase activity"/>
    <property type="evidence" value="ECO:0007669"/>
    <property type="project" value="TreeGrafter"/>
</dbReference>
<dbReference type="SUPFAM" id="SSF50249">
    <property type="entry name" value="Nucleic acid-binding proteins"/>
    <property type="match status" value="1"/>
</dbReference>
<dbReference type="Pfam" id="PF17207">
    <property type="entry name" value="MCM_OB"/>
    <property type="match status" value="1"/>
</dbReference>
<feature type="domain" description="MCM C-terminal AAA(+) ATPase" evidence="12">
    <location>
        <begin position="359"/>
        <end position="564"/>
    </location>
</feature>
<evidence type="ECO:0000256" key="5">
    <source>
        <dbReference type="ARBA" id="ARBA00022741"/>
    </source>
</evidence>
<name>A0A437AN27_9MICR</name>
<evidence type="ECO:0000256" key="6">
    <source>
        <dbReference type="ARBA" id="ARBA00022801"/>
    </source>
</evidence>
<keyword evidence="9" id="KW-0238">DNA-binding</keyword>
<dbReference type="InterPro" id="IPR031327">
    <property type="entry name" value="MCM"/>
</dbReference>
<dbReference type="GO" id="GO:0016787">
    <property type="term" value="F:hydrolase activity"/>
    <property type="evidence" value="ECO:0007669"/>
    <property type="project" value="UniProtKB-KW"/>
</dbReference>
<dbReference type="GO" id="GO:0003697">
    <property type="term" value="F:single-stranded DNA binding"/>
    <property type="evidence" value="ECO:0007669"/>
    <property type="project" value="TreeGrafter"/>
</dbReference>
<evidence type="ECO:0000256" key="8">
    <source>
        <dbReference type="ARBA" id="ARBA00022840"/>
    </source>
</evidence>
<dbReference type="VEuPathDB" id="MicrosporidiaDB:TUBRATIS_009040"/>
<dbReference type="GO" id="GO:0031261">
    <property type="term" value="C:DNA replication preinitiation complex"/>
    <property type="evidence" value="ECO:0007669"/>
    <property type="project" value="UniProtKB-ARBA"/>
</dbReference>
<evidence type="ECO:0000256" key="4">
    <source>
        <dbReference type="ARBA" id="ARBA00022705"/>
    </source>
</evidence>
<dbReference type="Gene3D" id="3.40.50.300">
    <property type="entry name" value="P-loop containing nucleotide triphosphate hydrolases"/>
    <property type="match status" value="1"/>
</dbReference>
<dbReference type="PANTHER" id="PTHR11630:SF44">
    <property type="entry name" value="DNA REPLICATION LICENSING FACTOR MCM2"/>
    <property type="match status" value="1"/>
</dbReference>
<dbReference type="InterPro" id="IPR027925">
    <property type="entry name" value="MCM_N"/>
</dbReference>
<dbReference type="STRING" id="291195.A0A437AN27"/>
<dbReference type="FunFam" id="3.40.50.300:FF:001141">
    <property type="entry name" value="DNA helicase"/>
    <property type="match status" value="1"/>
</dbReference>
<gene>
    <name evidence="13" type="ORF">TUBRATIS_009040</name>
</gene>
<feature type="region of interest" description="Disordered" evidence="11">
    <location>
        <begin position="1"/>
        <end position="21"/>
    </location>
</feature>
<dbReference type="EC" id="3.6.4.12" evidence="2"/>
<comment type="caution">
    <text evidence="13">The sequence shown here is derived from an EMBL/GenBank/DDBJ whole genome shotgun (WGS) entry which is preliminary data.</text>
</comment>
<keyword evidence="14" id="KW-1185">Reference proteome</keyword>
<dbReference type="GO" id="GO:1902975">
    <property type="term" value="P:mitotic DNA replication initiation"/>
    <property type="evidence" value="ECO:0007669"/>
    <property type="project" value="TreeGrafter"/>
</dbReference>
<dbReference type="InterPro" id="IPR027417">
    <property type="entry name" value="P-loop_NTPase"/>
</dbReference>
<comment type="similarity">
    <text evidence="1">Belongs to the MCM family.</text>
</comment>
<dbReference type="PROSITE" id="PS50051">
    <property type="entry name" value="MCM_2"/>
    <property type="match status" value="1"/>
</dbReference>
<evidence type="ECO:0000256" key="2">
    <source>
        <dbReference type="ARBA" id="ARBA00012551"/>
    </source>
</evidence>
<dbReference type="PANTHER" id="PTHR11630">
    <property type="entry name" value="DNA REPLICATION LICENSING FACTOR MCM FAMILY MEMBER"/>
    <property type="match status" value="1"/>
</dbReference>
<dbReference type="OrthoDB" id="844at2759"/>
<organism evidence="13 14">
    <name type="scientific">Tubulinosema ratisbonensis</name>
    <dbReference type="NCBI Taxonomy" id="291195"/>
    <lineage>
        <taxon>Eukaryota</taxon>
        <taxon>Fungi</taxon>
        <taxon>Fungi incertae sedis</taxon>
        <taxon>Microsporidia</taxon>
        <taxon>Tubulinosematoidea</taxon>
        <taxon>Tubulinosematidae</taxon>
        <taxon>Tubulinosema</taxon>
    </lineage>
</organism>
<evidence type="ECO:0000256" key="3">
    <source>
        <dbReference type="ARBA" id="ARBA00018925"/>
    </source>
</evidence>
<dbReference type="Gene3D" id="2.20.28.10">
    <property type="match status" value="1"/>
</dbReference>
<evidence type="ECO:0000313" key="14">
    <source>
        <dbReference type="Proteomes" id="UP000282876"/>
    </source>
</evidence>
<sequence length="767" mass="87692">MDSDQETMKNLSDSDQGKSEDLFKSNYYEDYKSLPELDTYDISDASTEKPMTYSEMCRMEREVNEKLNLEEKESSEQKYLEIDHSLVSLFKKFLLSFEKNKYVNLIKKFCMENEESLYVNYLDLESFDDLFIKSLLSKPEDTLFILDKGLELAVKDFFPNYFKIKPKVHVRILNLPVLESIRGLRNLHLNTLVKVNGIVTRVSNILPQINVVKFVCTKCNGTFGPYVVDKPDFKPNSCFECNSKGPFMINSQETLYKDFQKITIQEVPGSVLPGNLPRNKEIICYYDLIDKTKPGDEIEVVGIYKNNFCLSLNNKNGFPVFSTAIEANSILNKQSEFSTLKINEDDIKLIQKYSKKENIKQIIINSIAPSIFGHLDIKKAVALALFSGERKIFKDKVVRGDINVLLLGDPGTAKSQFLRYIQGIMHKSILTTGKGASSVGLTASVQRDPVTKEWALEGGALVLADGGICMIDEFDKMNENDRVSIHEAMEQQTVSISKAGIITSLNARCGIIAAANPIRGKYNTSLNFHQNVNLTDPIISRFDILCVVKDVIDVEMDTKMGKFVLENHTNQQTEYKEKKKKEEEKEMMPQDLLKKYLVYARNNIHPQIKEIDLQKISHFYTEIRKESLNSSGIPITVRNIESIIRMSESFAKMRLSNTVSQQDIDDAIQIALGSFINAQKFSVTKQLRKKFSKYLLRNQEEEIIYFILNDLLNEKIKCSGNSNIFVDKNDFEKIARSQGCKITKMFYNSKKFGELFEMSGSKIKRIN</sequence>
<proteinExistence type="inferred from homology"/>
<evidence type="ECO:0000313" key="13">
    <source>
        <dbReference type="EMBL" id="RVD92592.1"/>
    </source>
</evidence>
<dbReference type="SMART" id="SM00350">
    <property type="entry name" value="MCM"/>
    <property type="match status" value="1"/>
</dbReference>
<keyword evidence="7" id="KW-0347">Helicase</keyword>
<dbReference type="GO" id="GO:0017116">
    <property type="term" value="F:single-stranded DNA helicase activity"/>
    <property type="evidence" value="ECO:0007669"/>
    <property type="project" value="TreeGrafter"/>
</dbReference>
<dbReference type="AlphaFoldDB" id="A0A437AN27"/>